<feature type="signal peptide" evidence="2">
    <location>
        <begin position="1"/>
        <end position="39"/>
    </location>
</feature>
<organism evidence="3 4">
    <name type="scientific">Polyporus arcularius HHB13444</name>
    <dbReference type="NCBI Taxonomy" id="1314778"/>
    <lineage>
        <taxon>Eukaryota</taxon>
        <taxon>Fungi</taxon>
        <taxon>Dikarya</taxon>
        <taxon>Basidiomycota</taxon>
        <taxon>Agaricomycotina</taxon>
        <taxon>Agaricomycetes</taxon>
        <taxon>Polyporales</taxon>
        <taxon>Polyporaceae</taxon>
        <taxon>Polyporus</taxon>
    </lineage>
</organism>
<feature type="compositionally biased region" description="Polar residues" evidence="1">
    <location>
        <begin position="55"/>
        <end position="65"/>
    </location>
</feature>
<dbReference type="EMBL" id="ML212220">
    <property type="protein sequence ID" value="TFK78998.1"/>
    <property type="molecule type" value="Genomic_DNA"/>
</dbReference>
<keyword evidence="2" id="KW-0732">Signal</keyword>
<evidence type="ECO:0000313" key="4">
    <source>
        <dbReference type="Proteomes" id="UP000308197"/>
    </source>
</evidence>
<evidence type="ECO:0000256" key="1">
    <source>
        <dbReference type="SAM" id="MobiDB-lite"/>
    </source>
</evidence>
<feature type="chain" id="PRO_5022754325" description="Secreted protein" evidence="2">
    <location>
        <begin position="40"/>
        <end position="101"/>
    </location>
</feature>
<dbReference type="AlphaFoldDB" id="A0A5C3NRJ7"/>
<dbReference type="InParanoid" id="A0A5C3NRJ7"/>
<dbReference type="Proteomes" id="UP000308197">
    <property type="component" value="Unassembled WGS sequence"/>
</dbReference>
<feature type="region of interest" description="Disordered" evidence="1">
    <location>
        <begin position="38"/>
        <end position="74"/>
    </location>
</feature>
<protein>
    <recommendedName>
        <fullName evidence="5">Secreted protein</fullName>
    </recommendedName>
</protein>
<name>A0A5C3NRJ7_9APHY</name>
<gene>
    <name evidence="3" type="ORF">K466DRAFT_43142</name>
</gene>
<evidence type="ECO:0000256" key="2">
    <source>
        <dbReference type="SAM" id="SignalP"/>
    </source>
</evidence>
<accession>A0A5C3NRJ7</accession>
<reference evidence="3 4" key="1">
    <citation type="journal article" date="2019" name="Nat. Ecol. Evol.">
        <title>Megaphylogeny resolves global patterns of mushroom evolution.</title>
        <authorList>
            <person name="Varga T."/>
            <person name="Krizsan K."/>
            <person name="Foldi C."/>
            <person name="Dima B."/>
            <person name="Sanchez-Garcia M."/>
            <person name="Sanchez-Ramirez S."/>
            <person name="Szollosi G.J."/>
            <person name="Szarkandi J.G."/>
            <person name="Papp V."/>
            <person name="Albert L."/>
            <person name="Andreopoulos W."/>
            <person name="Angelini C."/>
            <person name="Antonin V."/>
            <person name="Barry K.W."/>
            <person name="Bougher N.L."/>
            <person name="Buchanan P."/>
            <person name="Buyck B."/>
            <person name="Bense V."/>
            <person name="Catcheside P."/>
            <person name="Chovatia M."/>
            <person name="Cooper J."/>
            <person name="Damon W."/>
            <person name="Desjardin D."/>
            <person name="Finy P."/>
            <person name="Geml J."/>
            <person name="Haridas S."/>
            <person name="Hughes K."/>
            <person name="Justo A."/>
            <person name="Karasinski D."/>
            <person name="Kautmanova I."/>
            <person name="Kiss B."/>
            <person name="Kocsube S."/>
            <person name="Kotiranta H."/>
            <person name="LaButti K.M."/>
            <person name="Lechner B.E."/>
            <person name="Liimatainen K."/>
            <person name="Lipzen A."/>
            <person name="Lukacs Z."/>
            <person name="Mihaltcheva S."/>
            <person name="Morgado L.N."/>
            <person name="Niskanen T."/>
            <person name="Noordeloos M.E."/>
            <person name="Ohm R.A."/>
            <person name="Ortiz-Santana B."/>
            <person name="Ovrebo C."/>
            <person name="Racz N."/>
            <person name="Riley R."/>
            <person name="Savchenko A."/>
            <person name="Shiryaev A."/>
            <person name="Soop K."/>
            <person name="Spirin V."/>
            <person name="Szebenyi C."/>
            <person name="Tomsovsky M."/>
            <person name="Tulloss R.E."/>
            <person name="Uehling J."/>
            <person name="Grigoriev I.V."/>
            <person name="Vagvolgyi C."/>
            <person name="Papp T."/>
            <person name="Martin F.M."/>
            <person name="Miettinen O."/>
            <person name="Hibbett D.S."/>
            <person name="Nagy L.G."/>
        </authorList>
    </citation>
    <scope>NUCLEOTIDE SEQUENCE [LARGE SCALE GENOMIC DNA]</scope>
    <source>
        <strain evidence="3 4">HHB13444</strain>
    </source>
</reference>
<proteinExistence type="predicted"/>
<evidence type="ECO:0008006" key="5">
    <source>
        <dbReference type="Google" id="ProtNLM"/>
    </source>
</evidence>
<evidence type="ECO:0000313" key="3">
    <source>
        <dbReference type="EMBL" id="TFK78998.1"/>
    </source>
</evidence>
<keyword evidence="4" id="KW-1185">Reference proteome</keyword>
<sequence length="101" mass="11045">MKGCLNGAGRDRWDPLFSTLQSRFLCILFLLLPSSPRSARRTSHERAHGPPLSLATGTVSSTCSHPHTDKLRGEHGVLVRRARRTRFAGHAVSGSPPPPPR</sequence>